<protein>
    <recommendedName>
        <fullName evidence="3">RING-type E3 ubiquitin transferase</fullName>
        <ecNumber evidence="3">2.3.2.27</ecNumber>
    </recommendedName>
</protein>
<evidence type="ECO:0000256" key="2">
    <source>
        <dbReference type="ARBA" id="ARBA00004141"/>
    </source>
</evidence>
<name>A0A9W6BNF3_9CHLO</name>
<evidence type="ECO:0000256" key="13">
    <source>
        <dbReference type="SAM" id="MobiDB-lite"/>
    </source>
</evidence>
<dbReference type="GO" id="GO:0008270">
    <property type="term" value="F:zinc ion binding"/>
    <property type="evidence" value="ECO:0007669"/>
    <property type="project" value="UniProtKB-KW"/>
</dbReference>
<feature type="region of interest" description="Disordered" evidence="13">
    <location>
        <begin position="7"/>
        <end position="37"/>
    </location>
</feature>
<keyword evidence="8" id="KW-0833">Ubl conjugation pathway</keyword>
<keyword evidence="4" id="KW-0808">Transferase</keyword>
<dbReference type="OrthoDB" id="1244524at2759"/>
<dbReference type="SUPFAM" id="SSF57850">
    <property type="entry name" value="RING/U-box"/>
    <property type="match status" value="1"/>
</dbReference>
<evidence type="ECO:0000256" key="4">
    <source>
        <dbReference type="ARBA" id="ARBA00022679"/>
    </source>
</evidence>
<keyword evidence="7 12" id="KW-0863">Zinc-finger</keyword>
<keyword evidence="11 14" id="KW-0472">Membrane</keyword>
<proteinExistence type="predicted"/>
<dbReference type="EC" id="2.3.2.27" evidence="3"/>
<dbReference type="PANTHER" id="PTHR45977:SF4">
    <property type="entry name" value="RING-TYPE DOMAIN-CONTAINING PROTEIN"/>
    <property type="match status" value="1"/>
</dbReference>
<reference evidence="16 17" key="1">
    <citation type="journal article" date="2023" name="Commun. Biol.">
        <title>Reorganization of the ancestral sex-determining regions during the evolution of trioecy in Pleodorina starrii.</title>
        <authorList>
            <person name="Takahashi K."/>
            <person name="Suzuki S."/>
            <person name="Kawai-Toyooka H."/>
            <person name="Yamamoto K."/>
            <person name="Hamaji T."/>
            <person name="Ootsuki R."/>
            <person name="Yamaguchi H."/>
            <person name="Kawachi M."/>
            <person name="Higashiyama T."/>
            <person name="Nozaki H."/>
        </authorList>
    </citation>
    <scope>NUCLEOTIDE SEQUENCE [LARGE SCALE GENOMIC DNA]</scope>
    <source>
        <strain evidence="16 17">NIES-4479</strain>
    </source>
</reference>
<feature type="domain" description="RING-type" evidence="15">
    <location>
        <begin position="327"/>
        <end position="371"/>
    </location>
</feature>
<keyword evidence="9" id="KW-0862">Zinc</keyword>
<dbReference type="GO" id="GO:0016020">
    <property type="term" value="C:membrane"/>
    <property type="evidence" value="ECO:0007669"/>
    <property type="project" value="UniProtKB-SubCell"/>
</dbReference>
<dbReference type="GO" id="GO:0006511">
    <property type="term" value="P:ubiquitin-dependent protein catabolic process"/>
    <property type="evidence" value="ECO:0007669"/>
    <property type="project" value="TreeGrafter"/>
</dbReference>
<dbReference type="Gene3D" id="3.30.40.10">
    <property type="entry name" value="Zinc/RING finger domain, C3HC4 (zinc finger)"/>
    <property type="match status" value="1"/>
</dbReference>
<gene>
    <name evidence="16" type="primary">PLEST006819</name>
    <name evidence="16" type="ORF">PLESTB_000925600</name>
</gene>
<dbReference type="GO" id="GO:0061630">
    <property type="term" value="F:ubiquitin protein ligase activity"/>
    <property type="evidence" value="ECO:0007669"/>
    <property type="project" value="UniProtKB-EC"/>
</dbReference>
<evidence type="ECO:0000313" key="17">
    <source>
        <dbReference type="Proteomes" id="UP001165080"/>
    </source>
</evidence>
<dbReference type="GO" id="GO:0016567">
    <property type="term" value="P:protein ubiquitination"/>
    <property type="evidence" value="ECO:0007669"/>
    <property type="project" value="TreeGrafter"/>
</dbReference>
<feature type="region of interest" description="Disordered" evidence="13">
    <location>
        <begin position="258"/>
        <end position="309"/>
    </location>
</feature>
<dbReference type="Proteomes" id="UP001165080">
    <property type="component" value="Unassembled WGS sequence"/>
</dbReference>
<evidence type="ECO:0000256" key="9">
    <source>
        <dbReference type="ARBA" id="ARBA00022833"/>
    </source>
</evidence>
<evidence type="ECO:0000256" key="1">
    <source>
        <dbReference type="ARBA" id="ARBA00000900"/>
    </source>
</evidence>
<keyword evidence="17" id="KW-1185">Reference proteome</keyword>
<comment type="catalytic activity">
    <reaction evidence="1">
        <text>S-ubiquitinyl-[E2 ubiquitin-conjugating enzyme]-L-cysteine + [acceptor protein]-L-lysine = [E2 ubiquitin-conjugating enzyme]-L-cysteine + N(6)-ubiquitinyl-[acceptor protein]-L-lysine.</text>
        <dbReference type="EC" id="2.3.2.27"/>
    </reaction>
</comment>
<dbReference type="EMBL" id="BRXU01000011">
    <property type="protein sequence ID" value="GLC54965.1"/>
    <property type="molecule type" value="Genomic_DNA"/>
</dbReference>
<evidence type="ECO:0000313" key="16">
    <source>
        <dbReference type="EMBL" id="GLC54965.1"/>
    </source>
</evidence>
<evidence type="ECO:0000259" key="15">
    <source>
        <dbReference type="PROSITE" id="PS50089"/>
    </source>
</evidence>
<feature type="compositionally biased region" description="Low complexity" evidence="13">
    <location>
        <begin position="290"/>
        <end position="309"/>
    </location>
</feature>
<keyword evidence="10 14" id="KW-1133">Transmembrane helix</keyword>
<dbReference type="CDD" id="cd16454">
    <property type="entry name" value="RING-H2_PA-TM-RING"/>
    <property type="match status" value="1"/>
</dbReference>
<evidence type="ECO:0000256" key="8">
    <source>
        <dbReference type="ARBA" id="ARBA00022786"/>
    </source>
</evidence>
<evidence type="ECO:0000256" key="12">
    <source>
        <dbReference type="PROSITE-ProRule" id="PRU00175"/>
    </source>
</evidence>
<comment type="subcellular location">
    <subcellularLocation>
        <location evidence="2">Membrane</location>
        <topology evidence="2">Multi-pass membrane protein</topology>
    </subcellularLocation>
</comment>
<dbReference type="SMART" id="SM00184">
    <property type="entry name" value="RING"/>
    <property type="match status" value="1"/>
</dbReference>
<evidence type="ECO:0000256" key="7">
    <source>
        <dbReference type="ARBA" id="ARBA00022771"/>
    </source>
</evidence>
<feature type="compositionally biased region" description="Low complexity" evidence="13">
    <location>
        <begin position="220"/>
        <end position="234"/>
    </location>
</feature>
<dbReference type="InterPro" id="IPR001841">
    <property type="entry name" value="Znf_RING"/>
</dbReference>
<feature type="region of interest" description="Disordered" evidence="13">
    <location>
        <begin position="210"/>
        <end position="234"/>
    </location>
</feature>
<dbReference type="PANTHER" id="PTHR45977">
    <property type="entry name" value="TARGET OF ERK KINASE MPK-1"/>
    <property type="match status" value="1"/>
</dbReference>
<evidence type="ECO:0000256" key="6">
    <source>
        <dbReference type="ARBA" id="ARBA00022723"/>
    </source>
</evidence>
<sequence length="376" mass="37818">MRFAALRRAAAMDPEHGLGPSLGPSRRNSAQRRLDAGASQLSSQTTTAVSSFGRAVLSFCLVLLVLGVLPATFVFWACIIVVVFTFLRLRVQAQNLQQALEQDELGSRSAARLRVGGSRGPVVRVLPGGGLLLLHTDPHAAMEQLNLQLRQLDEEMGLAGYDYGSPYLRTPHGTAALAAASTGLGPRPPPVSEADIAALPCFTYKPPRGASAPASGGQCPSASEPAAAACSSPASTGTATTAADGCDGKARGSGASSCQQAMISSSPTGTGGAGGSAAQSGLLGPGRFSGGASASSSPTATGAGAGVSEAEGGASSAAAAAHLGLTCPVCLDAVAEGSTVMTLPCLHQFHAACVTPWLRQQGIYATCPMCKTPVFR</sequence>
<evidence type="ECO:0000256" key="11">
    <source>
        <dbReference type="ARBA" id="ARBA00023136"/>
    </source>
</evidence>
<evidence type="ECO:0000256" key="5">
    <source>
        <dbReference type="ARBA" id="ARBA00022692"/>
    </source>
</evidence>
<evidence type="ECO:0000256" key="10">
    <source>
        <dbReference type="ARBA" id="ARBA00022989"/>
    </source>
</evidence>
<organism evidence="16 17">
    <name type="scientific">Pleodorina starrii</name>
    <dbReference type="NCBI Taxonomy" id="330485"/>
    <lineage>
        <taxon>Eukaryota</taxon>
        <taxon>Viridiplantae</taxon>
        <taxon>Chlorophyta</taxon>
        <taxon>core chlorophytes</taxon>
        <taxon>Chlorophyceae</taxon>
        <taxon>CS clade</taxon>
        <taxon>Chlamydomonadales</taxon>
        <taxon>Volvocaceae</taxon>
        <taxon>Pleodorina</taxon>
    </lineage>
</organism>
<feature type="transmembrane region" description="Helical" evidence="14">
    <location>
        <begin position="56"/>
        <end position="87"/>
    </location>
</feature>
<keyword evidence="5 14" id="KW-0812">Transmembrane</keyword>
<dbReference type="Pfam" id="PF13639">
    <property type="entry name" value="zf-RING_2"/>
    <property type="match status" value="1"/>
</dbReference>
<dbReference type="PROSITE" id="PS50089">
    <property type="entry name" value="ZF_RING_2"/>
    <property type="match status" value="1"/>
</dbReference>
<comment type="caution">
    <text evidence="16">The sequence shown here is derived from an EMBL/GenBank/DDBJ whole genome shotgun (WGS) entry which is preliminary data.</text>
</comment>
<evidence type="ECO:0000256" key="14">
    <source>
        <dbReference type="SAM" id="Phobius"/>
    </source>
</evidence>
<accession>A0A9W6BNF3</accession>
<keyword evidence="6" id="KW-0479">Metal-binding</keyword>
<dbReference type="AlphaFoldDB" id="A0A9W6BNF3"/>
<dbReference type="InterPro" id="IPR013083">
    <property type="entry name" value="Znf_RING/FYVE/PHD"/>
</dbReference>
<evidence type="ECO:0000256" key="3">
    <source>
        <dbReference type="ARBA" id="ARBA00012483"/>
    </source>
</evidence>